<dbReference type="InterPro" id="IPR049453">
    <property type="entry name" value="Memb_transporter_dom"/>
</dbReference>
<proteinExistence type="predicted"/>
<keyword evidence="3 5" id="KW-1133">Transmembrane helix</keyword>
<evidence type="ECO:0000256" key="4">
    <source>
        <dbReference type="ARBA" id="ARBA00023136"/>
    </source>
</evidence>
<evidence type="ECO:0000259" key="6">
    <source>
        <dbReference type="Pfam" id="PF13515"/>
    </source>
</evidence>
<organism evidence="7 8">
    <name type="scientific">Lysinibacter cavernae</name>
    <dbReference type="NCBI Taxonomy" id="1640652"/>
    <lineage>
        <taxon>Bacteria</taxon>
        <taxon>Bacillati</taxon>
        <taxon>Actinomycetota</taxon>
        <taxon>Actinomycetes</taxon>
        <taxon>Micrococcales</taxon>
        <taxon>Microbacteriaceae</taxon>
        <taxon>Lysinibacter</taxon>
    </lineage>
</organism>
<comment type="caution">
    <text evidence="7">The sequence shown here is derived from an EMBL/GenBank/DDBJ whole genome shotgun (WGS) entry which is preliminary data.</text>
</comment>
<dbReference type="Pfam" id="PF13515">
    <property type="entry name" value="FUSC_2"/>
    <property type="match status" value="1"/>
</dbReference>
<protein>
    <submittedName>
        <fullName evidence="7">Uncharacterized membrane protein YgaE (UPF0421/DUF939 family)</fullName>
    </submittedName>
</protein>
<dbReference type="GO" id="GO:0016020">
    <property type="term" value="C:membrane"/>
    <property type="evidence" value="ECO:0007669"/>
    <property type="project" value="UniProtKB-SubCell"/>
</dbReference>
<keyword evidence="4 5" id="KW-0472">Membrane</keyword>
<evidence type="ECO:0000256" key="2">
    <source>
        <dbReference type="ARBA" id="ARBA00022692"/>
    </source>
</evidence>
<feature type="transmembrane region" description="Helical" evidence="5">
    <location>
        <begin position="146"/>
        <end position="163"/>
    </location>
</feature>
<sequence>MSRSSLAWGFVDLANQPDVLTDDDSWFARGSRRLRRRFDVRAAVRRVAFSAPAIAQITAAALVSYLIAYAVLGHTNPVVAIVVVISSLGLQRDARPRVLVETSLGMVMGIAVSEGWLLIFGPGVWQLGCVLILVLVAGRFFSPSNSFAVIAAIQAALVQVLPVPDGGPFMRSVDGLVAAAVALIFTALIPRDARRGPQRAARKLFGEWNDALSSLASALNLGDETSAERALQRLRQTQKILDDWDESLESAQALARISPFARRHAAELAELGTVLNYMDLATRNLRVITRRAMFKVQDGVARPRLGQLIVSLSSGVVQLGKSVEDPALRETARENLELVVPRLDPQRSGVQDSLGDVAIVLSLRPMLVDLLCAAGASPDEARHLLPPLD</sequence>
<gene>
    <name evidence="7" type="ORF">FHX76_002970</name>
</gene>
<reference evidence="7 8" key="1">
    <citation type="submission" date="2020-02" db="EMBL/GenBank/DDBJ databases">
        <title>Sequencing the genomes of 1000 actinobacteria strains.</title>
        <authorList>
            <person name="Klenk H.-P."/>
        </authorList>
    </citation>
    <scope>NUCLEOTIDE SEQUENCE [LARGE SCALE GENOMIC DNA]</scope>
    <source>
        <strain evidence="7 8">DSM 27960</strain>
    </source>
</reference>
<feature type="transmembrane region" description="Helical" evidence="5">
    <location>
        <begin position="43"/>
        <end position="68"/>
    </location>
</feature>
<evidence type="ECO:0000256" key="3">
    <source>
        <dbReference type="ARBA" id="ARBA00022989"/>
    </source>
</evidence>
<accession>A0A7X5R4A5</accession>
<evidence type="ECO:0000256" key="1">
    <source>
        <dbReference type="ARBA" id="ARBA00004141"/>
    </source>
</evidence>
<evidence type="ECO:0000313" key="8">
    <source>
        <dbReference type="Proteomes" id="UP000541033"/>
    </source>
</evidence>
<dbReference type="AlphaFoldDB" id="A0A7X5R4A5"/>
<feature type="domain" description="Integral membrane bound transporter" evidence="6">
    <location>
        <begin position="65"/>
        <end position="185"/>
    </location>
</feature>
<comment type="subcellular location">
    <subcellularLocation>
        <location evidence="1">Membrane</location>
        <topology evidence="1">Multi-pass membrane protein</topology>
    </subcellularLocation>
</comment>
<feature type="transmembrane region" description="Helical" evidence="5">
    <location>
        <begin position="169"/>
        <end position="189"/>
    </location>
</feature>
<dbReference type="EMBL" id="JAAMOX010000003">
    <property type="protein sequence ID" value="NIH55055.1"/>
    <property type="molecule type" value="Genomic_DNA"/>
</dbReference>
<dbReference type="Proteomes" id="UP000541033">
    <property type="component" value="Unassembled WGS sequence"/>
</dbReference>
<keyword evidence="2 5" id="KW-0812">Transmembrane</keyword>
<evidence type="ECO:0000256" key="5">
    <source>
        <dbReference type="SAM" id="Phobius"/>
    </source>
</evidence>
<name>A0A7X5R4A5_9MICO</name>
<feature type="transmembrane region" description="Helical" evidence="5">
    <location>
        <begin position="124"/>
        <end position="141"/>
    </location>
</feature>
<evidence type="ECO:0000313" key="7">
    <source>
        <dbReference type="EMBL" id="NIH55055.1"/>
    </source>
</evidence>
<dbReference type="RefSeq" id="WP_243848886.1">
    <property type="nucleotide sequence ID" value="NZ_JAAMOX010000003.1"/>
</dbReference>
<keyword evidence="8" id="KW-1185">Reference proteome</keyword>